<accession>A0A0R3U840</accession>
<evidence type="ECO:0000313" key="1">
    <source>
        <dbReference type="EMBL" id="VDD77019.1"/>
    </source>
</evidence>
<evidence type="ECO:0000313" key="3">
    <source>
        <dbReference type="WBParaSite" id="MCOS_0000302101-mRNA-1"/>
    </source>
</evidence>
<dbReference type="EMBL" id="UXSR01000596">
    <property type="protein sequence ID" value="VDD77019.1"/>
    <property type="molecule type" value="Genomic_DNA"/>
</dbReference>
<evidence type="ECO:0000313" key="2">
    <source>
        <dbReference type="Proteomes" id="UP000267029"/>
    </source>
</evidence>
<dbReference type="WBParaSite" id="MCOS_0000302101-mRNA-1">
    <property type="protein sequence ID" value="MCOS_0000302101-mRNA-1"/>
    <property type="gene ID" value="MCOS_0000302101"/>
</dbReference>
<protein>
    <submittedName>
        <fullName evidence="3">Ribonucleoside-diphosphate reductase</fullName>
    </submittedName>
</protein>
<reference evidence="1 2" key="2">
    <citation type="submission" date="2018-10" db="EMBL/GenBank/DDBJ databases">
        <authorList>
            <consortium name="Pathogen Informatics"/>
        </authorList>
    </citation>
    <scope>NUCLEOTIDE SEQUENCE [LARGE SCALE GENOMIC DNA]</scope>
</reference>
<dbReference type="OrthoDB" id="6252918at2759"/>
<reference evidence="3" key="1">
    <citation type="submission" date="2017-02" db="UniProtKB">
        <authorList>
            <consortium name="WormBaseParasite"/>
        </authorList>
    </citation>
    <scope>IDENTIFICATION</scope>
</reference>
<dbReference type="Proteomes" id="UP000267029">
    <property type="component" value="Unassembled WGS sequence"/>
</dbReference>
<dbReference type="AlphaFoldDB" id="A0A0R3U840"/>
<name>A0A0R3U840_MESCO</name>
<gene>
    <name evidence="1" type="ORF">MCOS_LOCUS3022</name>
</gene>
<sequence>MFSMDGMRTVAINRILKRQEKDLVIIKTVAKEILQDSDHVMNILQKFKDWFFLNGEKLYRALVYLETQLTYGCAMDIFRDFGLHLNDESLHVLYEIVAHYGDLTFSFANMMALAENVKAGEIATIGVDNEIVKSKFIGVDVFTLNGSIPYNPLNMHLVLDEGTTIRQLIHHIKHNFDWPSRDIKIYDNSLCDEELNEDAVLSEIKSQRNLGTTDVLDLYMDFTMGYIDNPLIFSDEYFETRTIDKVLDAL</sequence>
<keyword evidence="2" id="KW-1185">Reference proteome</keyword>
<proteinExistence type="predicted"/>
<organism evidence="3">
    <name type="scientific">Mesocestoides corti</name>
    <name type="common">Flatworm</name>
    <dbReference type="NCBI Taxonomy" id="53468"/>
    <lineage>
        <taxon>Eukaryota</taxon>
        <taxon>Metazoa</taxon>
        <taxon>Spiralia</taxon>
        <taxon>Lophotrochozoa</taxon>
        <taxon>Platyhelminthes</taxon>
        <taxon>Cestoda</taxon>
        <taxon>Eucestoda</taxon>
        <taxon>Cyclophyllidea</taxon>
        <taxon>Mesocestoididae</taxon>
        <taxon>Mesocestoides</taxon>
    </lineage>
</organism>